<evidence type="ECO:0000313" key="3">
    <source>
        <dbReference type="EMBL" id="QDO96603.1"/>
    </source>
</evidence>
<feature type="transmembrane region" description="Helical" evidence="1">
    <location>
        <begin position="183"/>
        <end position="202"/>
    </location>
</feature>
<keyword evidence="1" id="KW-0812">Transmembrane</keyword>
<protein>
    <submittedName>
        <fullName evidence="3">HupE/UreJ family protein</fullName>
    </submittedName>
</protein>
<accession>A0A516GYI7</accession>
<sequence length="203" mass="20586">MLRLVVGLTAFLAAAPALAHHPMGGKTPSTMMEGLLSGFGHPVLGFDHFVFIIAAGLLAAPRARGLILPAAFVIGSFIGSLLHIQSVDLPGGEYLIAGSVVLMGALLISRKDIGDGLFAAILGLAGLLHGHALAEAIIGAEPTPLVAYLGGLALTQYIIAAGAALAWRVLASRNAAPTLQLRRVAGACVVAVGTFFLVANIVG</sequence>
<dbReference type="OrthoDB" id="9808192at2"/>
<keyword evidence="2" id="KW-0732">Signal</keyword>
<proteinExistence type="predicted"/>
<dbReference type="AlphaFoldDB" id="A0A516GYI7"/>
<dbReference type="PIRSF" id="PIRSF016919">
    <property type="entry name" value="HupE_UreJ"/>
    <property type="match status" value="1"/>
</dbReference>
<feature type="chain" id="PRO_5021982001" evidence="2">
    <location>
        <begin position="20"/>
        <end position="203"/>
    </location>
</feature>
<dbReference type="Pfam" id="PF04955">
    <property type="entry name" value="HupE_UreJ"/>
    <property type="match status" value="1"/>
</dbReference>
<feature type="transmembrane region" description="Helical" evidence="1">
    <location>
        <begin position="145"/>
        <end position="171"/>
    </location>
</feature>
<gene>
    <name evidence="3" type="ORF">FNB15_04630</name>
</gene>
<feature type="transmembrane region" description="Helical" evidence="1">
    <location>
        <begin position="116"/>
        <end position="139"/>
    </location>
</feature>
<dbReference type="EMBL" id="CP041636">
    <property type="protein sequence ID" value="QDO96603.1"/>
    <property type="molecule type" value="Genomic_DNA"/>
</dbReference>
<dbReference type="InterPro" id="IPR007038">
    <property type="entry name" value="HupE_UreJ"/>
</dbReference>
<keyword evidence="1" id="KW-1133">Transmembrane helix</keyword>
<dbReference type="RefSeq" id="WP_144067584.1">
    <property type="nucleotide sequence ID" value="NZ_CP041636.1"/>
</dbReference>
<name>A0A516GYI7_9PROT</name>
<feature type="transmembrane region" description="Helical" evidence="1">
    <location>
        <begin position="67"/>
        <end position="85"/>
    </location>
</feature>
<evidence type="ECO:0000256" key="2">
    <source>
        <dbReference type="SAM" id="SignalP"/>
    </source>
</evidence>
<dbReference type="KEGG" id="fer:FNB15_04630"/>
<feature type="transmembrane region" description="Helical" evidence="1">
    <location>
        <begin position="43"/>
        <end position="60"/>
    </location>
</feature>
<organism evidence="3 4">
    <name type="scientific">Ferrovibrio terrae</name>
    <dbReference type="NCBI Taxonomy" id="2594003"/>
    <lineage>
        <taxon>Bacteria</taxon>
        <taxon>Pseudomonadati</taxon>
        <taxon>Pseudomonadota</taxon>
        <taxon>Alphaproteobacteria</taxon>
        <taxon>Rhodospirillales</taxon>
        <taxon>Rhodospirillaceae</taxon>
        <taxon>Ferrovibrio</taxon>
    </lineage>
</organism>
<keyword evidence="4" id="KW-1185">Reference proteome</keyword>
<dbReference type="Proteomes" id="UP000317496">
    <property type="component" value="Chromosome"/>
</dbReference>
<evidence type="ECO:0000256" key="1">
    <source>
        <dbReference type="SAM" id="Phobius"/>
    </source>
</evidence>
<feature type="signal peptide" evidence="2">
    <location>
        <begin position="1"/>
        <end position="19"/>
    </location>
</feature>
<evidence type="ECO:0000313" key="4">
    <source>
        <dbReference type="Proteomes" id="UP000317496"/>
    </source>
</evidence>
<reference evidence="3 4" key="1">
    <citation type="submission" date="2019-07" db="EMBL/GenBank/DDBJ databases">
        <title>Genome sequencing for Ferrovibrio sp. K5.</title>
        <authorList>
            <person name="Park S.-J."/>
        </authorList>
    </citation>
    <scope>NUCLEOTIDE SEQUENCE [LARGE SCALE GENOMIC DNA]</scope>
    <source>
        <strain evidence="3 4">K5</strain>
    </source>
</reference>
<keyword evidence="1" id="KW-0472">Membrane</keyword>
<feature type="transmembrane region" description="Helical" evidence="1">
    <location>
        <begin position="91"/>
        <end position="109"/>
    </location>
</feature>